<evidence type="ECO:0000313" key="3">
    <source>
        <dbReference type="RefSeq" id="XP_010248436.1"/>
    </source>
</evidence>
<dbReference type="GeneID" id="104591334"/>
<name>A0A1U7Z5A3_NELNU</name>
<protein>
    <submittedName>
        <fullName evidence="3">Uncharacterized protein LOC104591334 isoform X1</fullName>
    </submittedName>
</protein>
<dbReference type="OrthoDB" id="550558at2759"/>
<dbReference type="PANTHER" id="PTHR36492">
    <property type="match status" value="1"/>
</dbReference>
<dbReference type="InterPro" id="IPR052963">
    <property type="entry name" value="Pantetheine_PDE"/>
</dbReference>
<gene>
    <name evidence="3" type="primary">LOC104591334</name>
</gene>
<dbReference type="GO" id="GO:0016787">
    <property type="term" value="F:hydrolase activity"/>
    <property type="evidence" value="ECO:0007669"/>
    <property type="project" value="InterPro"/>
</dbReference>
<dbReference type="KEGG" id="nnu:104591334"/>
<dbReference type="eggNOG" id="ENOG502QPJI">
    <property type="taxonomic scope" value="Eukaryota"/>
</dbReference>
<dbReference type="Proteomes" id="UP000189703">
    <property type="component" value="Unplaced"/>
</dbReference>
<evidence type="ECO:0000313" key="2">
    <source>
        <dbReference type="Proteomes" id="UP000189703"/>
    </source>
</evidence>
<evidence type="ECO:0000259" key="1">
    <source>
        <dbReference type="Pfam" id="PF00149"/>
    </source>
</evidence>
<feature type="domain" description="Calcineurin-like phosphoesterase" evidence="1">
    <location>
        <begin position="56"/>
        <end position="149"/>
    </location>
</feature>
<accession>A0A1U7Z5A3</accession>
<dbReference type="InterPro" id="IPR029052">
    <property type="entry name" value="Metallo-depent_PP-like"/>
</dbReference>
<dbReference type="AlphaFoldDB" id="A0A1U7Z5A3"/>
<reference evidence="3" key="1">
    <citation type="submission" date="2025-08" db="UniProtKB">
        <authorList>
            <consortium name="RefSeq"/>
        </authorList>
    </citation>
    <scope>IDENTIFICATION</scope>
</reference>
<dbReference type="Gene3D" id="3.60.21.10">
    <property type="match status" value="1"/>
</dbReference>
<dbReference type="Pfam" id="PF00149">
    <property type="entry name" value="Metallophos"/>
    <property type="match status" value="1"/>
</dbReference>
<dbReference type="CDD" id="cd00838">
    <property type="entry name" value="MPP_superfamily"/>
    <property type="match status" value="1"/>
</dbReference>
<dbReference type="OMA" id="ENGRYMD"/>
<dbReference type="RefSeq" id="XP_010248436.1">
    <property type="nucleotide sequence ID" value="XM_010250134.2"/>
</dbReference>
<keyword evidence="2" id="KW-1185">Reference proteome</keyword>
<proteinExistence type="predicted"/>
<organism evidence="2 3">
    <name type="scientific">Nelumbo nucifera</name>
    <name type="common">Sacred lotus</name>
    <dbReference type="NCBI Taxonomy" id="4432"/>
    <lineage>
        <taxon>Eukaryota</taxon>
        <taxon>Viridiplantae</taxon>
        <taxon>Streptophyta</taxon>
        <taxon>Embryophyta</taxon>
        <taxon>Tracheophyta</taxon>
        <taxon>Spermatophyta</taxon>
        <taxon>Magnoliopsida</taxon>
        <taxon>Proteales</taxon>
        <taxon>Nelumbonaceae</taxon>
        <taxon>Nelumbo</taxon>
    </lineage>
</organism>
<dbReference type="InterPro" id="IPR004843">
    <property type="entry name" value="Calcineurin-like_PHP"/>
</dbReference>
<dbReference type="SUPFAM" id="SSF56300">
    <property type="entry name" value="Metallo-dependent phosphatases"/>
    <property type="match status" value="1"/>
</dbReference>
<sequence>MVVGLSPSYLSLHQQSRLPKCISDHFIHKRNRRDIKRLCVQRTQILPPDHRDAASLRVFVLSDLHTDYSENMAWVKCLSTVRYKKDVLIVAGDVAETYKNFVLTMSLLKDRFHHVFFVPGNHDLWCRREGNKFLGSLEKLNALLDACRGLGVETSPRIVDDIGIIPLFSWYHESFDREKDIEGIRVPLLEMACKDFRACKWPGRLSSKDLSLALYFDAMNDKNSEPIKEIQRTCSQTITFSHFLPRQELCPEKRMLFYPNLPKIIGSDCLEARLRSIHGRNGNPSACHVFGHTHFCWDAVVDGIRYIQAPLAYPRERKRRMNGGEGWLPFCIYSDRSLVDRLSPCFWSDYYSTNRRDPENTELAPWVARFYTR</sequence>
<dbReference type="InParanoid" id="A0A1U7Z5A3"/>
<dbReference type="PANTHER" id="PTHR36492:SF2">
    <property type="entry name" value="[ACYL-CARRIER-PROTEIN] PHOSPHODIESTERASE PPTH"/>
    <property type="match status" value="1"/>
</dbReference>